<dbReference type="Proteomes" id="UP000603474">
    <property type="component" value="Unassembled WGS sequence"/>
</dbReference>
<name>A0ABR7K954_9FIRM</name>
<proteinExistence type="predicted"/>
<sequence length="685" mass="80358">MIKTNKVKLDLHYNNIIRDYDVYKVYQEHKGDDEKERTVRKSSMDKIGDKFSPVISVIYKSGGIAYILVEKGTVRLEEFQSHINSFGQGVFVEEIDLSNHTSMSSGDLCQLLINTFPNIDLSEKFNNTLGRCFYFNQNSFKEDVITAYSVTISDLDSSKQECVVNINGESYNLLSKLLKCYANNEKVLKKIRKLSRYYKSGEGYIFREVDSYRSDDQCYVLRGIYGRKNKYIALDLDIKDLQAFENSKKGMLYQFFKDVDNKLKDYVQFTPLELKYDDILKKYSNTISIEHREKLFNDLGINVIDRVEDVLSKKMVAMMVSKLRERGIENVSFSQDKLFNVVLIHDQDYYKKENLPDQHTNDLNTQHFTYENCITKSSEIDINENVVDKILTELIVKMDVANKCLSTYIWEWDKTVEYVMQDLVYNKETRKKERIYLVLTVFPDGSMEFYKVEDDSLDVYQSYDSIFKNNTDAVYTPEMLISTQGYQALISDSLMKVMPDLDELYFRLDAYKKEKEISKGDLVRLLESFMQSQPKYKEEVEGVLKSLNKDTYQYQEIVRKATKAGDAPLINLATSLGKEFVGHCRNNFRMVLNPCLKSDVVNVFQHIYILKDEEEPKKLYYYVGKKDSMKFTLINSCHIRKIMMLEGDFDEVFKNFLFDQLAVDFIRNRGYTVVPFLRKYIEEFK</sequence>
<accession>A0ABR7K954</accession>
<dbReference type="RefSeq" id="WP_187011782.1">
    <property type="nucleotide sequence ID" value="NZ_JACRWG010000006.1"/>
</dbReference>
<comment type="caution">
    <text evidence="1">The sequence shown here is derived from an EMBL/GenBank/DDBJ whole genome shotgun (WGS) entry which is preliminary data.</text>
</comment>
<reference evidence="1 2" key="1">
    <citation type="submission" date="2020-08" db="EMBL/GenBank/DDBJ databases">
        <authorList>
            <person name="Liu C."/>
            <person name="Sun Q."/>
        </authorList>
    </citation>
    <scope>NUCLEOTIDE SEQUENCE [LARGE SCALE GENOMIC DNA]</scope>
    <source>
        <strain evidence="1 2">NSJ-22</strain>
    </source>
</reference>
<keyword evidence="2" id="KW-1185">Reference proteome</keyword>
<protein>
    <submittedName>
        <fullName evidence="1">Uncharacterized protein</fullName>
    </submittedName>
</protein>
<dbReference type="EMBL" id="JACRWG010000006">
    <property type="protein sequence ID" value="MBC6009230.1"/>
    <property type="molecule type" value="Genomic_DNA"/>
</dbReference>
<evidence type="ECO:0000313" key="2">
    <source>
        <dbReference type="Proteomes" id="UP000603474"/>
    </source>
</evidence>
<organism evidence="1 2">
    <name type="scientific">Catenibacterium faecis</name>
    <dbReference type="NCBI Taxonomy" id="2764323"/>
    <lineage>
        <taxon>Bacteria</taxon>
        <taxon>Bacillati</taxon>
        <taxon>Bacillota</taxon>
        <taxon>Erysipelotrichia</taxon>
        <taxon>Erysipelotrichales</taxon>
        <taxon>Coprobacillaceae</taxon>
        <taxon>Catenibacterium</taxon>
    </lineage>
</organism>
<gene>
    <name evidence="1" type="ORF">H8909_03060</name>
</gene>
<evidence type="ECO:0000313" key="1">
    <source>
        <dbReference type="EMBL" id="MBC6009230.1"/>
    </source>
</evidence>